<protein>
    <recommendedName>
        <fullName evidence="4">Dolichol kinase</fullName>
    </recommendedName>
</protein>
<keyword evidence="3" id="KW-1185">Reference proteome</keyword>
<dbReference type="PANTHER" id="PTHR31303">
    <property type="entry name" value="CTP-DEPENDENT DIACYLGLYCEROL KINASE 1"/>
    <property type="match status" value="1"/>
</dbReference>
<dbReference type="GO" id="GO:0004143">
    <property type="term" value="F:ATP-dependent diacylglycerol kinase activity"/>
    <property type="evidence" value="ECO:0007669"/>
    <property type="project" value="InterPro"/>
</dbReference>
<dbReference type="EMBL" id="LGRX02006496">
    <property type="protein sequence ID" value="KAK3276551.1"/>
    <property type="molecule type" value="Genomic_DNA"/>
</dbReference>
<comment type="caution">
    <text evidence="2">The sequence shown here is derived from an EMBL/GenBank/DDBJ whole genome shotgun (WGS) entry which is preliminary data.</text>
</comment>
<proteinExistence type="predicted"/>
<evidence type="ECO:0008006" key="4">
    <source>
        <dbReference type="Google" id="ProtNLM"/>
    </source>
</evidence>
<feature type="transmembrane region" description="Helical" evidence="1">
    <location>
        <begin position="142"/>
        <end position="166"/>
    </location>
</feature>
<dbReference type="GO" id="GO:0005789">
    <property type="term" value="C:endoplasmic reticulum membrane"/>
    <property type="evidence" value="ECO:0007669"/>
    <property type="project" value="TreeGrafter"/>
</dbReference>
<accession>A0AAE0GEC7</accession>
<organism evidence="2 3">
    <name type="scientific">Cymbomonas tetramitiformis</name>
    <dbReference type="NCBI Taxonomy" id="36881"/>
    <lineage>
        <taxon>Eukaryota</taxon>
        <taxon>Viridiplantae</taxon>
        <taxon>Chlorophyta</taxon>
        <taxon>Pyramimonadophyceae</taxon>
        <taxon>Pyramimonadales</taxon>
        <taxon>Pyramimonadaceae</taxon>
        <taxon>Cymbomonas</taxon>
    </lineage>
</organism>
<evidence type="ECO:0000256" key="1">
    <source>
        <dbReference type="SAM" id="Phobius"/>
    </source>
</evidence>
<reference evidence="2 3" key="1">
    <citation type="journal article" date="2015" name="Genome Biol. Evol.">
        <title>Comparative Genomics of a Bacterivorous Green Alga Reveals Evolutionary Causalities and Consequences of Phago-Mixotrophic Mode of Nutrition.</title>
        <authorList>
            <person name="Burns J.A."/>
            <person name="Paasch A."/>
            <person name="Narechania A."/>
            <person name="Kim E."/>
        </authorList>
    </citation>
    <scope>NUCLEOTIDE SEQUENCE [LARGE SCALE GENOMIC DNA]</scope>
    <source>
        <strain evidence="2 3">PLY_AMNH</strain>
    </source>
</reference>
<keyword evidence="1" id="KW-0812">Transmembrane</keyword>
<evidence type="ECO:0000313" key="3">
    <source>
        <dbReference type="Proteomes" id="UP001190700"/>
    </source>
</evidence>
<feature type="transmembrane region" description="Helical" evidence="1">
    <location>
        <begin position="96"/>
        <end position="122"/>
    </location>
</feature>
<keyword evidence="1" id="KW-0472">Membrane</keyword>
<keyword evidence="1" id="KW-1133">Transmembrane helix</keyword>
<dbReference type="GO" id="GO:0006654">
    <property type="term" value="P:phosphatidic acid biosynthetic process"/>
    <property type="evidence" value="ECO:0007669"/>
    <property type="project" value="TreeGrafter"/>
</dbReference>
<gene>
    <name evidence="2" type="ORF">CYMTET_15382</name>
</gene>
<dbReference type="AlphaFoldDB" id="A0AAE0GEC7"/>
<dbReference type="PANTHER" id="PTHR31303:SF1">
    <property type="entry name" value="CTP-DEPENDENT DIACYLGLYCEROL KINASE 1"/>
    <property type="match status" value="1"/>
</dbReference>
<dbReference type="Proteomes" id="UP001190700">
    <property type="component" value="Unassembled WGS sequence"/>
</dbReference>
<name>A0AAE0GEC7_9CHLO</name>
<dbReference type="InterPro" id="IPR037997">
    <property type="entry name" value="Dgk1-like"/>
</dbReference>
<sequence>MKKTVDPAAVLRAHQANREEFARKVFHTLPGFLTFFLFKCGFETFDVALWLLPFTISGTVVEFIRFQNDFVNGLYIRFLGFMLRREEVKKMNSAIFYLYGVELALLCFPKPVAVCSIMFLAYCDPAASTFGRMYGHLTPNLLNGKSLMGTVAAVITGMIVSSAVFSDNSVFTVLGRGLIAGISELGSTDRHIAASFVHYSLVAYYEELSAISFGPNDDLDPLVTKFDDCLVVIIATLASGPLDESRQAAECQLLASLDEDFCKDVITPPRPDVDIDKVDLEDIFAHVIEVWERVNLIDSANARMH</sequence>
<evidence type="ECO:0000313" key="2">
    <source>
        <dbReference type="EMBL" id="KAK3276551.1"/>
    </source>
</evidence>